<dbReference type="InterPro" id="IPR050836">
    <property type="entry name" value="SDS22/Internalin_LRR"/>
</dbReference>
<feature type="domain" description="Internalin Ig-like inter-repeat region" evidence="7">
    <location>
        <begin position="174"/>
        <end position="229"/>
    </location>
</feature>
<proteinExistence type="inferred from homology"/>
<keyword evidence="6" id="KW-0677">Repeat</keyword>
<evidence type="ECO:0000256" key="3">
    <source>
        <dbReference type="ARBA" id="ARBA00022525"/>
    </source>
</evidence>
<reference evidence="9" key="1">
    <citation type="journal article" date="2006" name="Mol. Microbiol.">
        <title>A spontaneous genomic deletion in Listeria ivanovii identifies LIPI-2, a species-specific pathogenicity island encoding sphingomyelinase and numerous internalins.</title>
        <authorList>
            <person name="Dominguez-Bernal G."/>
            <person name="Muller-Altrock S."/>
            <person name="Gonzalez-Zorn B."/>
            <person name="Scortti M."/>
            <person name="Herrmann P."/>
            <person name="Monzo H.J."/>
            <person name="Lacharme L."/>
            <person name="Kreft J."/>
            <person name="Vazquez-Boland J.A."/>
        </authorList>
    </citation>
    <scope>NUCLEOTIDE SEQUENCE</scope>
    <source>
        <strain evidence="9">ATCC 19119</strain>
    </source>
</reference>
<dbReference type="Gene3D" id="2.60.40.1220">
    <property type="match status" value="1"/>
</dbReference>
<protein>
    <submittedName>
        <fullName evidence="9">Internalin I</fullName>
    </submittedName>
</protein>
<evidence type="ECO:0000256" key="6">
    <source>
        <dbReference type="ARBA" id="ARBA00022737"/>
    </source>
</evidence>
<gene>
    <name evidence="9" type="primary">i-inlI</name>
</gene>
<dbReference type="Gene3D" id="1.10.8.390">
    <property type="entry name" value="Internalin N-terminal Cap domain-like"/>
    <property type="match status" value="1"/>
</dbReference>
<dbReference type="Pfam" id="PF12354">
    <property type="entry name" value="Internalin_N"/>
    <property type="match status" value="1"/>
</dbReference>
<comment type="similarity">
    <text evidence="2">Belongs to the internalin family.</text>
</comment>
<dbReference type="InterPro" id="IPR024634">
    <property type="entry name" value="Internalin_N"/>
</dbReference>
<dbReference type="GO" id="GO:0005576">
    <property type="term" value="C:extracellular region"/>
    <property type="evidence" value="ECO:0007669"/>
    <property type="project" value="UniProtKB-SubCell"/>
</dbReference>
<sequence length="230" mass="25973">MRKNNWLQNVVVATLVLVVGLCINTGSGTKVQAAKISHPMPINKIFPDPDLANAVKQNLGKKSVTDCVSQRALDKVRKFNGIQANIESLEGIQFFTKLEELFLSSNQIKDISPLKDLTELRVLDLKMNEIRDLTPLRGLSKITWLDVTYQKIVEDSVPFESDLFIPITVQKIDGSLITPKCITDNGVYMCDGITWNLPGYKKEVSYKFWEYINVGKTRTTFTGMVKQPLY</sequence>
<evidence type="ECO:0000259" key="8">
    <source>
        <dbReference type="Pfam" id="PF12354"/>
    </source>
</evidence>
<evidence type="ECO:0000259" key="7">
    <source>
        <dbReference type="Pfam" id="PF08191"/>
    </source>
</evidence>
<dbReference type="InterPro" id="IPR012569">
    <property type="entry name" value="Inl_IR"/>
</dbReference>
<dbReference type="Pfam" id="PF12799">
    <property type="entry name" value="LRR_4"/>
    <property type="match status" value="1"/>
</dbReference>
<accession>Q9EXH5</accession>
<dbReference type="PROSITE" id="PS51450">
    <property type="entry name" value="LRR"/>
    <property type="match status" value="2"/>
</dbReference>
<feature type="domain" description="Internalin N-terminal" evidence="8">
    <location>
        <begin position="31"/>
        <end position="74"/>
    </location>
</feature>
<dbReference type="EMBL" id="AJ004808">
    <property type="protein sequence ID" value="CAC20608.1"/>
    <property type="molecule type" value="Genomic_DNA"/>
</dbReference>
<evidence type="ECO:0000256" key="2">
    <source>
        <dbReference type="ARBA" id="ARBA00009432"/>
    </source>
</evidence>
<dbReference type="RefSeq" id="WP_025279901.1">
    <property type="nucleotide sequence ID" value="NZ_CP034771.1"/>
</dbReference>
<dbReference type="SUPFAM" id="SSF52058">
    <property type="entry name" value="L domain-like"/>
    <property type="match status" value="1"/>
</dbReference>
<evidence type="ECO:0000256" key="4">
    <source>
        <dbReference type="ARBA" id="ARBA00022614"/>
    </source>
</evidence>
<dbReference type="SUPFAM" id="SSF81296">
    <property type="entry name" value="E set domains"/>
    <property type="match status" value="1"/>
</dbReference>
<dbReference type="InterPro" id="IPR032675">
    <property type="entry name" value="LRR_dom_sf"/>
</dbReference>
<dbReference type="InterPro" id="IPR014755">
    <property type="entry name" value="Cu-Rt/internalin_Ig-like"/>
</dbReference>
<dbReference type="Pfam" id="PF08191">
    <property type="entry name" value="LRR_adjacent"/>
    <property type="match status" value="1"/>
</dbReference>
<keyword evidence="4" id="KW-0433">Leucine-rich repeat</keyword>
<dbReference type="Gene3D" id="3.80.10.10">
    <property type="entry name" value="Ribonuclease Inhibitor"/>
    <property type="match status" value="1"/>
</dbReference>
<dbReference type="PANTHER" id="PTHR46652">
    <property type="entry name" value="LEUCINE-RICH REPEAT AND IQ DOMAIN-CONTAINING PROTEIN 1-RELATED"/>
    <property type="match status" value="1"/>
</dbReference>
<dbReference type="InterPro" id="IPR025875">
    <property type="entry name" value="Leu-rich_rpt_4"/>
</dbReference>
<dbReference type="InterPro" id="IPR014756">
    <property type="entry name" value="Ig_E-set"/>
</dbReference>
<comment type="subcellular location">
    <subcellularLocation>
        <location evidence="1">Secreted</location>
    </subcellularLocation>
</comment>
<dbReference type="AlphaFoldDB" id="Q9EXH5"/>
<dbReference type="GeneID" id="57076166"/>
<evidence type="ECO:0000256" key="5">
    <source>
        <dbReference type="ARBA" id="ARBA00022729"/>
    </source>
</evidence>
<keyword evidence="5" id="KW-0732">Signal</keyword>
<dbReference type="PANTHER" id="PTHR46652:SF3">
    <property type="entry name" value="LEUCINE-RICH REPEAT-CONTAINING PROTEIN 9"/>
    <property type="match status" value="1"/>
</dbReference>
<evidence type="ECO:0000313" key="9">
    <source>
        <dbReference type="EMBL" id="CAC20608.1"/>
    </source>
</evidence>
<name>Q9EXH5_LISIV</name>
<keyword evidence="3" id="KW-0964">Secreted</keyword>
<dbReference type="InterPro" id="IPR001611">
    <property type="entry name" value="Leu-rich_rpt"/>
</dbReference>
<dbReference type="SMART" id="SM00365">
    <property type="entry name" value="LRR_SD22"/>
    <property type="match status" value="2"/>
</dbReference>
<evidence type="ECO:0000256" key="1">
    <source>
        <dbReference type="ARBA" id="ARBA00004613"/>
    </source>
</evidence>
<organism evidence="9">
    <name type="scientific">Listeria ivanovii</name>
    <dbReference type="NCBI Taxonomy" id="1638"/>
    <lineage>
        <taxon>Bacteria</taxon>
        <taxon>Bacillati</taxon>
        <taxon>Bacillota</taxon>
        <taxon>Bacilli</taxon>
        <taxon>Bacillales</taxon>
        <taxon>Listeriaceae</taxon>
        <taxon>Listeria</taxon>
    </lineage>
</organism>